<evidence type="ECO:0000256" key="1">
    <source>
        <dbReference type="SAM" id="MobiDB-lite"/>
    </source>
</evidence>
<feature type="compositionally biased region" description="Basic and acidic residues" evidence="1">
    <location>
        <begin position="153"/>
        <end position="195"/>
    </location>
</feature>
<proteinExistence type="predicted"/>
<evidence type="ECO:0000313" key="2">
    <source>
        <dbReference type="EMBL" id="KAJ3492054.1"/>
    </source>
</evidence>
<dbReference type="OrthoDB" id="3067864at2759"/>
<dbReference type="AlphaFoldDB" id="A0A9W8JP12"/>
<accession>A0A9W8JP12</accession>
<evidence type="ECO:0000313" key="3">
    <source>
        <dbReference type="Proteomes" id="UP001148786"/>
    </source>
</evidence>
<gene>
    <name evidence="2" type="ORF">NLJ89_g11282</name>
</gene>
<feature type="region of interest" description="Disordered" evidence="1">
    <location>
        <begin position="153"/>
        <end position="199"/>
    </location>
</feature>
<organism evidence="2 3">
    <name type="scientific">Agrocybe chaxingu</name>
    <dbReference type="NCBI Taxonomy" id="84603"/>
    <lineage>
        <taxon>Eukaryota</taxon>
        <taxon>Fungi</taxon>
        <taxon>Dikarya</taxon>
        <taxon>Basidiomycota</taxon>
        <taxon>Agaricomycotina</taxon>
        <taxon>Agaricomycetes</taxon>
        <taxon>Agaricomycetidae</taxon>
        <taxon>Agaricales</taxon>
        <taxon>Agaricineae</taxon>
        <taxon>Strophariaceae</taxon>
        <taxon>Agrocybe</taxon>
    </lineage>
</organism>
<dbReference type="EMBL" id="JANKHO010002490">
    <property type="protein sequence ID" value="KAJ3492054.1"/>
    <property type="molecule type" value="Genomic_DNA"/>
</dbReference>
<keyword evidence="3" id="KW-1185">Reference proteome</keyword>
<protein>
    <submittedName>
        <fullName evidence="2">Uncharacterized protein</fullName>
    </submittedName>
</protein>
<feature type="region of interest" description="Disordered" evidence="1">
    <location>
        <begin position="106"/>
        <end position="133"/>
    </location>
</feature>
<reference evidence="2" key="1">
    <citation type="submission" date="2022-07" db="EMBL/GenBank/DDBJ databases">
        <title>Genome Sequence of Agrocybe chaxingu.</title>
        <authorList>
            <person name="Buettner E."/>
        </authorList>
    </citation>
    <scope>NUCLEOTIDE SEQUENCE</scope>
    <source>
        <strain evidence="2">MP-N11</strain>
    </source>
</reference>
<name>A0A9W8JP12_9AGAR</name>
<dbReference type="Proteomes" id="UP001148786">
    <property type="component" value="Unassembled WGS sequence"/>
</dbReference>
<comment type="caution">
    <text evidence="2">The sequence shown here is derived from an EMBL/GenBank/DDBJ whole genome shotgun (WGS) entry which is preliminary data.</text>
</comment>
<sequence length="352" mass="40026">MTEKTEEDIDLVIRVIPDHRTIDFTLPHKRSTHVVQQGIEFKANARLHGVLGTEPQPLRCRVIGFEPAGPETKFCDFTAEDTVLTAYVVVDFNAPALMARVRELEAEKENRQPETVQNTSKLPHHSVPIVPPVHPDDVFDMLKILQSRLEEAEAQRKKDAETAEAQRKKDAERAEAQRKKDAERAEAQRKRDQADTKNQIRKLEMAIQELEHETKQLKQNANDRELEVKQKDEATLRYIESLADDIEATTDFLSVGDEAGLDRIKRRNLLDRAQSSLAVCLGLTNDQPFASLHFRDTLGPSPILAERRQRLSEMLKEKKDEIPSQAALLLTKPAALDLLAERLPKMYAPSRD</sequence>